<evidence type="ECO:0000313" key="2">
    <source>
        <dbReference type="Proteomes" id="UP000237580"/>
    </source>
</evidence>
<sequence>MGRPATVIVLSEAEKAELIRRVKQRKGAQDACVRAQIILACAEGESGNFIAQRLNVSKDVVSRWRTRFSKWGLVGLNDEHRSGRPRTISDEQVQKVVDQVLKGKPEDASHWSTRQMSRETGISPASVMRIWHAFGIKPHLEKTFKLSTDPLFVDKVQDIVGLYLSPPL</sequence>
<dbReference type="AlphaFoldDB" id="A0AB38EHE3"/>
<dbReference type="NCBIfam" id="NF033545">
    <property type="entry name" value="transpos_IS630"/>
    <property type="match status" value="1"/>
</dbReference>
<reference evidence="1 2" key="1">
    <citation type="submission" date="2017-11" db="EMBL/GenBank/DDBJ databases">
        <authorList>
            <person name="Blom J."/>
        </authorList>
    </citation>
    <scope>NUCLEOTIDE SEQUENCE [LARGE SCALE GENOMIC DNA]</scope>
    <source>
        <strain evidence="1">NCPPB 2254</strain>
    </source>
</reference>
<name>A0AB38EHE3_9PSED</name>
<dbReference type="SUPFAM" id="SSF46689">
    <property type="entry name" value="Homeodomain-like"/>
    <property type="match status" value="1"/>
</dbReference>
<gene>
    <name evidence="1" type="ORF">NCPPB2254_02795</name>
</gene>
<dbReference type="Proteomes" id="UP000237580">
    <property type="component" value="Unassembled WGS sequence"/>
</dbReference>
<protein>
    <submittedName>
        <fullName evidence="1">Transposase</fullName>
    </submittedName>
</protein>
<evidence type="ECO:0000313" key="1">
    <source>
        <dbReference type="EMBL" id="SOQ10587.1"/>
    </source>
</evidence>
<dbReference type="Pfam" id="PF13551">
    <property type="entry name" value="HTH_29"/>
    <property type="match status" value="1"/>
</dbReference>
<organism evidence="1 2">
    <name type="scientific">Pseudomonas syringae pv. persicae</name>
    <dbReference type="NCBI Taxonomy" id="237306"/>
    <lineage>
        <taxon>Bacteria</taxon>
        <taxon>Pseudomonadati</taxon>
        <taxon>Pseudomonadota</taxon>
        <taxon>Gammaproteobacteria</taxon>
        <taxon>Pseudomonadales</taxon>
        <taxon>Pseudomonadaceae</taxon>
        <taxon>Pseudomonas</taxon>
    </lineage>
</organism>
<dbReference type="EMBL" id="ODAM01000073">
    <property type="protein sequence ID" value="SOQ10587.1"/>
    <property type="molecule type" value="Genomic_DNA"/>
</dbReference>
<comment type="caution">
    <text evidence="1">The sequence shown here is derived from an EMBL/GenBank/DDBJ whole genome shotgun (WGS) entry which is preliminary data.</text>
</comment>
<accession>A0AB38EHE3</accession>
<proteinExistence type="predicted"/>
<dbReference type="InterPro" id="IPR047655">
    <property type="entry name" value="Transpos_IS630-like"/>
</dbReference>
<dbReference type="InterPro" id="IPR009057">
    <property type="entry name" value="Homeodomain-like_sf"/>
</dbReference>